<accession>A0A1Y5HS77</accession>
<sequence length="330" mass="36855">MSLINDVLRQLDSKPNGSAEISSILPSALITENNEQSKVRLVIAAAGILLLLIYISQLMLGRPLFSSAINSPEVTSLQTKHPKTIAAKIIVPQIMAPKVVAAKVVIPEVLTTNVVPLKVTSLNIIGNKDVALLGTVSLATSEKVASASEAEDIIKSPAEPSTNQLSEAVVISVQEQSWEEKEYQIALRHFIDGNITESNRIIKHVLESSATSEYLGLQARIYIKQDDANGFYDLVKQHSDNNSIDWYKLVAPGLQLFSYYDLSNQYYDELVKIEPKEIRWQLAIALNHLRLDKEDKALAIYHKLYQSKQTSNRQKQWLKNKIKRLSLNKA</sequence>
<dbReference type="InterPro" id="IPR011990">
    <property type="entry name" value="TPR-like_helical_dom_sf"/>
</dbReference>
<dbReference type="Proteomes" id="UP000227088">
    <property type="component" value="Unassembled WGS sequence"/>
</dbReference>
<keyword evidence="1" id="KW-0472">Membrane</keyword>
<evidence type="ECO:0000313" key="3">
    <source>
        <dbReference type="Proteomes" id="UP000227088"/>
    </source>
</evidence>
<dbReference type="SUPFAM" id="SSF48452">
    <property type="entry name" value="TPR-like"/>
    <property type="match status" value="1"/>
</dbReference>
<name>A0A1Y5HS77_OLEAN</name>
<comment type="caution">
    <text evidence="2">The sequence shown here is derived from an EMBL/GenBank/DDBJ whole genome shotgun (WGS) entry which is preliminary data.</text>
</comment>
<evidence type="ECO:0000256" key="1">
    <source>
        <dbReference type="SAM" id="Phobius"/>
    </source>
</evidence>
<gene>
    <name evidence="2" type="ORF">A9R00_07390</name>
</gene>
<dbReference type="EMBL" id="MABE01000421">
    <property type="protein sequence ID" value="OUS40171.1"/>
    <property type="molecule type" value="Genomic_DNA"/>
</dbReference>
<reference evidence="3" key="1">
    <citation type="journal article" date="2017" name="Proc. Natl. Acad. Sci. U.S.A.">
        <title>Simulation of Deepwater Horizon oil plume reveals substrate specialization within a complex community of hydrocarbon degraders.</title>
        <authorList>
            <person name="Hu P."/>
            <person name="Dubinsky E.A."/>
            <person name="Probst A.J."/>
            <person name="Wang J."/>
            <person name="Sieber C.M.K."/>
            <person name="Tom L.M."/>
            <person name="Gardinali P."/>
            <person name="Banfield J.F."/>
            <person name="Atlas R.M."/>
            <person name="Andersen G.L."/>
        </authorList>
    </citation>
    <scope>NUCLEOTIDE SEQUENCE [LARGE SCALE GENOMIC DNA]</scope>
</reference>
<keyword evidence="1" id="KW-0812">Transmembrane</keyword>
<keyword evidence="1" id="KW-1133">Transmembrane helix</keyword>
<protein>
    <submittedName>
        <fullName evidence="2">Uncharacterized protein</fullName>
    </submittedName>
</protein>
<organism evidence="2 3">
    <name type="scientific">Oleispira antarctica</name>
    <dbReference type="NCBI Taxonomy" id="188908"/>
    <lineage>
        <taxon>Bacteria</taxon>
        <taxon>Pseudomonadati</taxon>
        <taxon>Pseudomonadota</taxon>
        <taxon>Gammaproteobacteria</taxon>
        <taxon>Oceanospirillales</taxon>
        <taxon>Oceanospirillaceae</taxon>
        <taxon>Oleispira</taxon>
    </lineage>
</organism>
<feature type="transmembrane region" description="Helical" evidence="1">
    <location>
        <begin position="41"/>
        <end position="60"/>
    </location>
</feature>
<dbReference type="AlphaFoldDB" id="A0A1Y5HS77"/>
<evidence type="ECO:0000313" key="2">
    <source>
        <dbReference type="EMBL" id="OUS40171.1"/>
    </source>
</evidence>
<proteinExistence type="predicted"/>